<protein>
    <submittedName>
        <fullName evidence="2">Uncharacterized protein LOC100908487</fullName>
    </submittedName>
</protein>
<keyword evidence="1" id="KW-1185">Reference proteome</keyword>
<name>A0AAJ6QNF8_9ACAR</name>
<organism evidence="1 2">
    <name type="scientific">Galendromus occidentalis</name>
    <name type="common">western predatory mite</name>
    <dbReference type="NCBI Taxonomy" id="34638"/>
    <lineage>
        <taxon>Eukaryota</taxon>
        <taxon>Metazoa</taxon>
        <taxon>Ecdysozoa</taxon>
        <taxon>Arthropoda</taxon>
        <taxon>Chelicerata</taxon>
        <taxon>Arachnida</taxon>
        <taxon>Acari</taxon>
        <taxon>Parasitiformes</taxon>
        <taxon>Mesostigmata</taxon>
        <taxon>Gamasina</taxon>
        <taxon>Phytoseioidea</taxon>
        <taxon>Phytoseiidae</taxon>
        <taxon>Typhlodrominae</taxon>
        <taxon>Galendromus</taxon>
    </lineage>
</organism>
<dbReference type="AlphaFoldDB" id="A0AAJ6QNF8"/>
<dbReference type="GeneID" id="100908487"/>
<sequence>MFPTSYVPLVIEGESGSVAWKNSKPSSTRLCRPLRFTFAKETPEVTREEVQKTMTEIVQLRPSKIKMAGQEFQVEHRLLLTMIDGKVAQVLCDVPSMAVCCVCGALSSEMNKLEAISQRAISSEALQFGLSPLHARIKSMECFLHISYRLQFRSWRINARTTALHNQRKRGIQQEFRQRLGLLVDVVGSTVDGNTARKFFADPEVTSEITGIDADLLRRFSVILDAINCKLPLDSAKFGSFCSETARSFVELVRWYYMPNTVHKLLMHGKVIVEEALQPIGTLSEEAQEASNKTYKEFRLRHSRKIKRVATNLDVMHMMLATSDPFMDSIRLEPKRQSLDLNKEVSALLAID</sequence>
<gene>
    <name evidence="2" type="primary">LOC100908487</name>
</gene>
<proteinExistence type="predicted"/>
<dbReference type="KEGG" id="goe:100908487"/>
<dbReference type="Proteomes" id="UP000694867">
    <property type="component" value="Unplaced"/>
</dbReference>
<reference evidence="2" key="1">
    <citation type="submission" date="2025-08" db="UniProtKB">
        <authorList>
            <consortium name="RefSeq"/>
        </authorList>
    </citation>
    <scope>IDENTIFICATION</scope>
</reference>
<evidence type="ECO:0000313" key="2">
    <source>
        <dbReference type="RefSeq" id="XP_003738569.1"/>
    </source>
</evidence>
<dbReference type="RefSeq" id="XP_003738569.1">
    <property type="nucleotide sequence ID" value="XM_003738521.1"/>
</dbReference>
<evidence type="ECO:0000313" key="1">
    <source>
        <dbReference type="Proteomes" id="UP000694867"/>
    </source>
</evidence>
<accession>A0AAJ6QNF8</accession>